<dbReference type="RefSeq" id="WP_338201126.1">
    <property type="nucleotide sequence ID" value="NZ_JAEKNR010000101.1"/>
</dbReference>
<dbReference type="InterPro" id="IPR009061">
    <property type="entry name" value="DNA-bd_dom_put_sf"/>
</dbReference>
<feature type="domain" description="HTH merR-type" evidence="3">
    <location>
        <begin position="30"/>
        <end position="99"/>
    </location>
</feature>
<evidence type="ECO:0000313" key="5">
    <source>
        <dbReference type="Proteomes" id="UP000612893"/>
    </source>
</evidence>
<dbReference type="PANTHER" id="PTHR30204">
    <property type="entry name" value="REDOX-CYCLING DRUG-SENSING TRANSCRIPTIONAL ACTIVATOR SOXR"/>
    <property type="match status" value="1"/>
</dbReference>
<dbReference type="SUPFAM" id="SSF46955">
    <property type="entry name" value="Putative DNA-binding domain"/>
    <property type="match status" value="1"/>
</dbReference>
<dbReference type="Proteomes" id="UP000612893">
    <property type="component" value="Unassembled WGS sequence"/>
</dbReference>
<dbReference type="PANTHER" id="PTHR30204:SF58">
    <property type="entry name" value="HTH-TYPE TRANSCRIPTIONAL REGULATOR YFMP"/>
    <property type="match status" value="1"/>
</dbReference>
<evidence type="ECO:0000256" key="1">
    <source>
        <dbReference type="ARBA" id="ARBA00023125"/>
    </source>
</evidence>
<comment type="caution">
    <text evidence="4">The sequence shown here is derived from an EMBL/GenBank/DDBJ whole genome shotgun (WGS) entry which is preliminary data.</text>
</comment>
<evidence type="ECO:0000313" key="4">
    <source>
        <dbReference type="EMBL" id="MBJ7598263.1"/>
    </source>
</evidence>
<dbReference type="InterPro" id="IPR047057">
    <property type="entry name" value="MerR_fam"/>
</dbReference>
<keyword evidence="1" id="KW-0238">DNA-binding</keyword>
<proteinExistence type="predicted"/>
<dbReference type="PROSITE" id="PS50937">
    <property type="entry name" value="HTH_MERR_2"/>
    <property type="match status" value="1"/>
</dbReference>
<dbReference type="Gene3D" id="1.10.1660.10">
    <property type="match status" value="1"/>
</dbReference>
<sequence length="124" mass="14023">MKAKQRELATSEAKPMATGDGTSIHLDKPIYTLSVASEILETHPRTLMMYEHLNMIKPKRTVTNRRRYSQRDLMKLQAIQTLTRKHGVNLAGVRYILALLKTLQLSGLEPPDGLKELDVSLLDV</sequence>
<gene>
    <name evidence="4" type="ORF">JF922_09285</name>
</gene>
<feature type="region of interest" description="Disordered" evidence="2">
    <location>
        <begin position="1"/>
        <end position="21"/>
    </location>
</feature>
<dbReference type="GO" id="GO:0003677">
    <property type="term" value="F:DNA binding"/>
    <property type="evidence" value="ECO:0007669"/>
    <property type="project" value="UniProtKB-KW"/>
</dbReference>
<dbReference type="SMART" id="SM00422">
    <property type="entry name" value="HTH_MERR"/>
    <property type="match status" value="1"/>
</dbReference>
<organism evidence="4 5">
    <name type="scientific">Candidatus Nephthysia bennettiae</name>
    <dbReference type="NCBI Taxonomy" id="3127016"/>
    <lineage>
        <taxon>Bacteria</taxon>
        <taxon>Bacillati</taxon>
        <taxon>Candidatus Dormiibacterota</taxon>
        <taxon>Candidatus Dormibacteria</taxon>
        <taxon>Candidatus Dormibacterales</taxon>
        <taxon>Candidatus Dormibacteraceae</taxon>
        <taxon>Candidatus Nephthysia</taxon>
    </lineage>
</organism>
<accession>A0A934N8R7</accession>
<protein>
    <submittedName>
        <fullName evidence="4">MerR family transcriptional regulator</fullName>
    </submittedName>
</protein>
<evidence type="ECO:0000259" key="3">
    <source>
        <dbReference type="PROSITE" id="PS50937"/>
    </source>
</evidence>
<name>A0A934N8R7_9BACT</name>
<reference evidence="4" key="1">
    <citation type="submission" date="2020-10" db="EMBL/GenBank/DDBJ databases">
        <title>Ca. Dormibacterota MAGs.</title>
        <authorList>
            <person name="Montgomery K."/>
        </authorList>
    </citation>
    <scope>NUCLEOTIDE SEQUENCE [LARGE SCALE GENOMIC DNA]</scope>
    <source>
        <strain evidence="4">SC8812_S17_10</strain>
    </source>
</reference>
<keyword evidence="5" id="KW-1185">Reference proteome</keyword>
<dbReference type="AlphaFoldDB" id="A0A934N8R7"/>
<dbReference type="EMBL" id="JAEKNR010000101">
    <property type="protein sequence ID" value="MBJ7598263.1"/>
    <property type="molecule type" value="Genomic_DNA"/>
</dbReference>
<evidence type="ECO:0000256" key="2">
    <source>
        <dbReference type="SAM" id="MobiDB-lite"/>
    </source>
</evidence>
<dbReference type="Pfam" id="PF13411">
    <property type="entry name" value="MerR_1"/>
    <property type="match status" value="1"/>
</dbReference>
<dbReference type="InterPro" id="IPR000551">
    <property type="entry name" value="MerR-type_HTH_dom"/>
</dbReference>